<dbReference type="Gene3D" id="1.10.10.60">
    <property type="entry name" value="Homeodomain-like"/>
    <property type="match status" value="1"/>
</dbReference>
<organism evidence="7 8">
    <name type="scientific">Streptomyces phaeofaciens</name>
    <dbReference type="NCBI Taxonomy" id="68254"/>
    <lineage>
        <taxon>Bacteria</taxon>
        <taxon>Bacillati</taxon>
        <taxon>Actinomycetota</taxon>
        <taxon>Actinomycetes</taxon>
        <taxon>Kitasatosporales</taxon>
        <taxon>Streptomycetaceae</taxon>
        <taxon>Streptomyces</taxon>
    </lineage>
</organism>
<dbReference type="PANTHER" id="PTHR47506:SF6">
    <property type="entry name" value="HTH-TYPE TRANSCRIPTIONAL REPRESSOR NEMR"/>
    <property type="match status" value="1"/>
</dbReference>
<protein>
    <submittedName>
        <fullName evidence="7">TetR family transcriptional regulator</fullName>
    </submittedName>
</protein>
<keyword evidence="3 5" id="KW-0238">DNA-binding</keyword>
<evidence type="ECO:0000256" key="3">
    <source>
        <dbReference type="ARBA" id="ARBA00023125"/>
    </source>
</evidence>
<dbReference type="Proteomes" id="UP000646776">
    <property type="component" value="Unassembled WGS sequence"/>
</dbReference>
<dbReference type="GO" id="GO:0003677">
    <property type="term" value="F:DNA binding"/>
    <property type="evidence" value="ECO:0007669"/>
    <property type="project" value="UniProtKB-UniRule"/>
</dbReference>
<keyword evidence="2" id="KW-0805">Transcription regulation</keyword>
<dbReference type="PROSITE" id="PS50977">
    <property type="entry name" value="HTH_TETR_2"/>
    <property type="match status" value="1"/>
</dbReference>
<dbReference type="EMBL" id="BMSA01000001">
    <property type="protein sequence ID" value="GGT32053.1"/>
    <property type="molecule type" value="Genomic_DNA"/>
</dbReference>
<dbReference type="Pfam" id="PF00440">
    <property type="entry name" value="TetR_N"/>
    <property type="match status" value="1"/>
</dbReference>
<evidence type="ECO:0000313" key="8">
    <source>
        <dbReference type="Proteomes" id="UP000646776"/>
    </source>
</evidence>
<dbReference type="Pfam" id="PF13977">
    <property type="entry name" value="TetR_C_6"/>
    <property type="match status" value="1"/>
</dbReference>
<evidence type="ECO:0000313" key="7">
    <source>
        <dbReference type="EMBL" id="GGT32053.1"/>
    </source>
</evidence>
<evidence type="ECO:0000259" key="6">
    <source>
        <dbReference type="PROSITE" id="PS50977"/>
    </source>
</evidence>
<dbReference type="Gene3D" id="1.10.357.10">
    <property type="entry name" value="Tetracycline Repressor, domain 2"/>
    <property type="match status" value="1"/>
</dbReference>
<keyword evidence="4" id="KW-0804">Transcription</keyword>
<evidence type="ECO:0000256" key="2">
    <source>
        <dbReference type="ARBA" id="ARBA00023015"/>
    </source>
</evidence>
<reference evidence="7" key="1">
    <citation type="journal article" date="2014" name="Int. J. Syst. Evol. Microbiol.">
        <title>Complete genome sequence of Corynebacterium casei LMG S-19264T (=DSM 44701T), isolated from a smear-ripened cheese.</title>
        <authorList>
            <consortium name="US DOE Joint Genome Institute (JGI-PGF)"/>
            <person name="Walter F."/>
            <person name="Albersmeier A."/>
            <person name="Kalinowski J."/>
            <person name="Ruckert C."/>
        </authorList>
    </citation>
    <scope>NUCLEOTIDE SEQUENCE</scope>
    <source>
        <strain evidence="7">JCM 4125</strain>
    </source>
</reference>
<dbReference type="InterPro" id="IPR009057">
    <property type="entry name" value="Homeodomain-like_sf"/>
</dbReference>
<evidence type="ECO:0000256" key="4">
    <source>
        <dbReference type="ARBA" id="ARBA00023163"/>
    </source>
</evidence>
<keyword evidence="8" id="KW-1185">Reference proteome</keyword>
<dbReference type="PANTHER" id="PTHR47506">
    <property type="entry name" value="TRANSCRIPTIONAL REGULATORY PROTEIN"/>
    <property type="match status" value="1"/>
</dbReference>
<dbReference type="PRINTS" id="PR00455">
    <property type="entry name" value="HTHTETR"/>
</dbReference>
<evidence type="ECO:0000256" key="1">
    <source>
        <dbReference type="ARBA" id="ARBA00022491"/>
    </source>
</evidence>
<keyword evidence="1" id="KW-0678">Repressor</keyword>
<name>A0A918H383_9ACTN</name>
<accession>A0A918H383</accession>
<dbReference type="AlphaFoldDB" id="A0A918H383"/>
<comment type="caution">
    <text evidence="7">The sequence shown here is derived from an EMBL/GenBank/DDBJ whole genome shotgun (WGS) entry which is preliminary data.</text>
</comment>
<reference evidence="7" key="2">
    <citation type="submission" date="2020-09" db="EMBL/GenBank/DDBJ databases">
        <authorList>
            <person name="Sun Q."/>
            <person name="Ohkuma M."/>
        </authorList>
    </citation>
    <scope>NUCLEOTIDE SEQUENCE</scope>
    <source>
        <strain evidence="7">JCM 4125</strain>
    </source>
</reference>
<dbReference type="InterPro" id="IPR036271">
    <property type="entry name" value="Tet_transcr_reg_TetR-rel_C_sf"/>
</dbReference>
<feature type="DNA-binding region" description="H-T-H motif" evidence="5">
    <location>
        <begin position="45"/>
        <end position="64"/>
    </location>
</feature>
<feature type="domain" description="HTH tetR-type" evidence="6">
    <location>
        <begin position="22"/>
        <end position="82"/>
    </location>
</feature>
<dbReference type="InterPro" id="IPR001647">
    <property type="entry name" value="HTH_TetR"/>
</dbReference>
<sequence length="216" mass="23565">MTTVKAMTSSTRGPRGSYSVGIARRRKIVEAAAERFAQEGYHRTALSRIAEDVGITEGGLLHHFRSKKHLLLAVMEHRFTTEAQWWARLAQDANGPDVLRAMVAATERHLSEPGLIELFVLTSAEAADPTSAAHTLFADRYRRAVDELARLLQLGVDGGTLRADTDCTAVARECIAVSDGLQLQWVISRGTLDLAGAVRLHADRIARTVTPDGRGL</sequence>
<dbReference type="SUPFAM" id="SSF48498">
    <property type="entry name" value="Tetracyclin repressor-like, C-terminal domain"/>
    <property type="match status" value="1"/>
</dbReference>
<dbReference type="SUPFAM" id="SSF46689">
    <property type="entry name" value="Homeodomain-like"/>
    <property type="match status" value="1"/>
</dbReference>
<proteinExistence type="predicted"/>
<dbReference type="InterPro" id="IPR039538">
    <property type="entry name" value="BetI_C"/>
</dbReference>
<evidence type="ECO:0000256" key="5">
    <source>
        <dbReference type="PROSITE-ProRule" id="PRU00335"/>
    </source>
</evidence>
<gene>
    <name evidence="7" type="ORF">GCM10010226_05270</name>
</gene>